<evidence type="ECO:0000256" key="3">
    <source>
        <dbReference type="ARBA" id="ARBA00009320"/>
    </source>
</evidence>
<dbReference type="eggNOG" id="KOG0975">
    <property type="taxonomic scope" value="Eukaryota"/>
</dbReference>
<dbReference type="PANTHER" id="PTHR42825:SF2">
    <property type="entry name" value="BRANCHED-CHAIN-AMINO-ACID AMINOTRANSFERASE 3, CHLOROPLASTIC-RELATED"/>
    <property type="match status" value="1"/>
</dbReference>
<dbReference type="Gene3D" id="3.30.470.10">
    <property type="match status" value="1"/>
</dbReference>
<sequence>MPSFPPPPTNTIDWANIGFRMREVNGHIESHYSVKTGKWTPLTFVTDPFIRIHGMAPALNYGQQAYEGLKAFRAPGDQAITIFRPDRNAARMQHSAEYISCPPVPEALFVDAVRAAVSLNAEFVPPHDTGAAMYIRPQIYGSSAQLGLSPPEEYTFCVYVLPTGVYHGVHPVRGLILDEFDRAAPNGTGSAKVGGNYAPVLRWSERARNEGYGITLHLDSARHEEIDEFSTSGFIGALVDGDDVTLVVPSSKSVIKSVTSESIQEIGRSFGWKVESRTIKYSELVNFQEVMAAGTAAALVPIRSITRRLAASDPQSLSSSVKQHARLSFKDGEETVTYVADGDEEPGPLCIKLLSQLKGIQNGKVEDKFGWNFKVSAEDGKKAAGAPANGNGNGQNGEPNVDQLD</sequence>
<dbReference type="PIRSF" id="PIRSF006468">
    <property type="entry name" value="BCAT1"/>
    <property type="match status" value="1"/>
</dbReference>
<dbReference type="FunFam" id="3.30.470.10:FF:000004">
    <property type="entry name" value="Branched-chain-amino-acid aminotransferase"/>
    <property type="match status" value="1"/>
</dbReference>
<dbReference type="InterPro" id="IPR033939">
    <property type="entry name" value="BCAT_family"/>
</dbReference>
<dbReference type="HOGENOM" id="CLU_031922_1_0_1"/>
<comment type="pathway">
    <text evidence="2">Secondary metabolite biosynthesis.</text>
</comment>
<dbReference type="SUPFAM" id="SSF56752">
    <property type="entry name" value="D-aminoacid aminotransferase-like PLP-dependent enzymes"/>
    <property type="match status" value="1"/>
</dbReference>
<evidence type="ECO:0000313" key="9">
    <source>
        <dbReference type="EMBL" id="EON97137.1"/>
    </source>
</evidence>
<feature type="modified residue" description="N6-(pyridoxal phosphate)lysine" evidence="7">
    <location>
        <position position="192"/>
    </location>
</feature>
<dbReference type="RefSeq" id="XP_007918082.1">
    <property type="nucleotide sequence ID" value="XM_007919891.1"/>
</dbReference>
<accession>R8BCX3</accession>
<evidence type="ECO:0000256" key="5">
    <source>
        <dbReference type="ARBA" id="ARBA00022679"/>
    </source>
</evidence>
<dbReference type="AlphaFoldDB" id="R8BCX3"/>
<name>R8BCX3_PHAM7</name>
<evidence type="ECO:0000313" key="10">
    <source>
        <dbReference type="Proteomes" id="UP000014074"/>
    </source>
</evidence>
<dbReference type="InterPro" id="IPR005786">
    <property type="entry name" value="B_amino_transII"/>
</dbReference>
<dbReference type="InterPro" id="IPR043132">
    <property type="entry name" value="BCAT-like_C"/>
</dbReference>
<dbReference type="InterPro" id="IPR001544">
    <property type="entry name" value="Aminotrans_IV"/>
</dbReference>
<feature type="region of interest" description="Disordered" evidence="8">
    <location>
        <begin position="381"/>
        <end position="405"/>
    </location>
</feature>
<dbReference type="GeneID" id="19328110"/>
<evidence type="ECO:0000256" key="6">
    <source>
        <dbReference type="ARBA" id="ARBA00022898"/>
    </source>
</evidence>
<organism evidence="9 10">
    <name type="scientific">Phaeoacremonium minimum (strain UCR-PA7)</name>
    <name type="common">Esca disease fungus</name>
    <name type="synonym">Togninia minima</name>
    <dbReference type="NCBI Taxonomy" id="1286976"/>
    <lineage>
        <taxon>Eukaryota</taxon>
        <taxon>Fungi</taxon>
        <taxon>Dikarya</taxon>
        <taxon>Ascomycota</taxon>
        <taxon>Pezizomycotina</taxon>
        <taxon>Sordariomycetes</taxon>
        <taxon>Sordariomycetidae</taxon>
        <taxon>Togniniales</taxon>
        <taxon>Togniniaceae</taxon>
        <taxon>Phaeoacremonium</taxon>
    </lineage>
</organism>
<evidence type="ECO:0000256" key="1">
    <source>
        <dbReference type="ARBA" id="ARBA00001933"/>
    </source>
</evidence>
<keyword evidence="6" id="KW-0663">Pyridoxal phosphate</keyword>
<dbReference type="Proteomes" id="UP000014074">
    <property type="component" value="Unassembled WGS sequence"/>
</dbReference>
<evidence type="ECO:0000256" key="4">
    <source>
        <dbReference type="ARBA" id="ARBA00022576"/>
    </source>
</evidence>
<dbReference type="Gene3D" id="3.20.10.10">
    <property type="entry name" value="D-amino Acid Aminotransferase, subunit A, domain 2"/>
    <property type="match status" value="1"/>
</dbReference>
<keyword evidence="10" id="KW-1185">Reference proteome</keyword>
<dbReference type="Pfam" id="PF01063">
    <property type="entry name" value="Aminotran_4"/>
    <property type="match status" value="1"/>
</dbReference>
<proteinExistence type="inferred from homology"/>
<gene>
    <name evidence="9" type="ORF">UCRPA7_7359</name>
</gene>
<dbReference type="EMBL" id="KB933286">
    <property type="protein sequence ID" value="EON97137.1"/>
    <property type="molecule type" value="Genomic_DNA"/>
</dbReference>
<dbReference type="GO" id="GO:0009081">
    <property type="term" value="P:branched-chain amino acid metabolic process"/>
    <property type="evidence" value="ECO:0007669"/>
    <property type="project" value="InterPro"/>
</dbReference>
<dbReference type="PANTHER" id="PTHR42825">
    <property type="entry name" value="AMINO ACID AMINOTRANSFERASE"/>
    <property type="match status" value="1"/>
</dbReference>
<dbReference type="OrthoDB" id="409992at2759"/>
<keyword evidence="5 9" id="KW-0808">Transferase</keyword>
<evidence type="ECO:0000256" key="8">
    <source>
        <dbReference type="SAM" id="MobiDB-lite"/>
    </source>
</evidence>
<evidence type="ECO:0000256" key="7">
    <source>
        <dbReference type="PIRSR" id="PIRSR006468-1"/>
    </source>
</evidence>
<dbReference type="CDD" id="cd01557">
    <property type="entry name" value="BCAT_beta_family"/>
    <property type="match status" value="1"/>
</dbReference>
<dbReference type="GO" id="GO:0004084">
    <property type="term" value="F:branched-chain-amino-acid transaminase activity"/>
    <property type="evidence" value="ECO:0007669"/>
    <property type="project" value="InterPro"/>
</dbReference>
<evidence type="ECO:0000256" key="2">
    <source>
        <dbReference type="ARBA" id="ARBA00005179"/>
    </source>
</evidence>
<dbReference type="FunFam" id="3.20.10.10:FF:000010">
    <property type="entry name" value="Branched-chain amino acid aminotransferase"/>
    <property type="match status" value="1"/>
</dbReference>
<dbReference type="InterPro" id="IPR043131">
    <property type="entry name" value="BCAT-like_N"/>
</dbReference>
<keyword evidence="4 9" id="KW-0032">Aminotransferase</keyword>
<dbReference type="KEGG" id="tmn:UCRPA7_7359"/>
<comment type="cofactor">
    <cofactor evidence="1">
        <name>pyridoxal 5'-phosphate</name>
        <dbReference type="ChEBI" id="CHEBI:597326"/>
    </cofactor>
</comment>
<protein>
    <submittedName>
        <fullName evidence="9">Putative branched-chain-amino-acid aminotransferase 1 protein</fullName>
    </submittedName>
</protein>
<comment type="similarity">
    <text evidence="3">Belongs to the class-IV pyridoxal-phosphate-dependent aminotransferase family.</text>
</comment>
<reference evidence="10" key="1">
    <citation type="journal article" date="2013" name="Genome Announc.">
        <title>Draft genome sequence of the ascomycete Phaeoacremonium aleophilum strain UCR-PA7, a causal agent of the esca disease complex in grapevines.</title>
        <authorList>
            <person name="Blanco-Ulate B."/>
            <person name="Rolshausen P."/>
            <person name="Cantu D."/>
        </authorList>
    </citation>
    <scope>NUCLEOTIDE SEQUENCE [LARGE SCALE GENOMIC DNA]</scope>
    <source>
        <strain evidence="10">UCR-PA7</strain>
    </source>
</reference>
<dbReference type="InterPro" id="IPR036038">
    <property type="entry name" value="Aminotransferase-like"/>
</dbReference>